<evidence type="ECO:0000256" key="1">
    <source>
        <dbReference type="SAM" id="SignalP"/>
    </source>
</evidence>
<dbReference type="RefSeq" id="WP_197421292.1">
    <property type="nucleotide sequence ID" value="NZ_JBHSCR010000005.1"/>
</dbReference>
<feature type="domain" description="Beta-lactamase-related" evidence="2">
    <location>
        <begin position="41"/>
        <end position="360"/>
    </location>
</feature>
<comment type="caution">
    <text evidence="3">The sequence shown here is derived from an EMBL/GenBank/DDBJ whole genome shotgun (WGS) entry which is preliminary data.</text>
</comment>
<name>A0ABV8UAF8_9PROT</name>
<dbReference type="PANTHER" id="PTHR46825:SF15">
    <property type="entry name" value="BETA-LACTAMASE-RELATED DOMAIN-CONTAINING PROTEIN"/>
    <property type="match status" value="1"/>
</dbReference>
<evidence type="ECO:0000313" key="3">
    <source>
        <dbReference type="EMBL" id="MFC4347892.1"/>
    </source>
</evidence>
<dbReference type="GO" id="GO:0016787">
    <property type="term" value="F:hydrolase activity"/>
    <property type="evidence" value="ECO:0007669"/>
    <property type="project" value="UniProtKB-KW"/>
</dbReference>
<reference evidence="4" key="1">
    <citation type="journal article" date="2019" name="Int. J. Syst. Evol. Microbiol.">
        <title>The Global Catalogue of Microorganisms (GCM) 10K type strain sequencing project: providing services to taxonomists for standard genome sequencing and annotation.</title>
        <authorList>
            <consortium name="The Broad Institute Genomics Platform"/>
            <consortium name="The Broad Institute Genome Sequencing Center for Infectious Disease"/>
            <person name="Wu L."/>
            <person name="Ma J."/>
        </authorList>
    </citation>
    <scope>NUCLEOTIDE SEQUENCE [LARGE SCALE GENOMIC DNA]</scope>
    <source>
        <strain evidence="4">CGMCC 1.15304</strain>
    </source>
</reference>
<dbReference type="SUPFAM" id="SSF56601">
    <property type="entry name" value="beta-lactamase/transpeptidase-like"/>
    <property type="match status" value="1"/>
</dbReference>
<sequence length="383" mass="42328">MKRLKAVKLSGILGVTLFGGMAGAQAAGLIPDFEKEFLREVETNKVPGAAYAIIKGGRVVAVKVYGTRAVDADLPVTSQTVFRLASVSKTFAADLAAILAREGTLDLEAPVTKFVPELKFKTNGFAGKVKLKHLLSHSAGITPNAYDNMLEDGWTLEKIVPRFDRIEPMCQPGECYGYQNILFSLIEPAIENTTGKSYPSLVESRLLKPLGMNHASLGLEAYLSTANRAEPHIFTRRDGWIRVMVDRNYYRVMPAAGVNASIEDLAKWVVAQMGYNDAVLPSPVLKMVTEKRVDTSRELRRRGWRGKLTDAHYGFGWRIYAVDGQDVVLHSGGVRGFRSFVSYSKDLDIGFAIVMNAQTRSIDRLSSHFWVTAFDEVETTASR</sequence>
<dbReference type="Proteomes" id="UP001595776">
    <property type="component" value="Unassembled WGS sequence"/>
</dbReference>
<dbReference type="PANTHER" id="PTHR46825">
    <property type="entry name" value="D-ALANYL-D-ALANINE-CARBOXYPEPTIDASE/ENDOPEPTIDASE AMPH"/>
    <property type="match status" value="1"/>
</dbReference>
<protein>
    <submittedName>
        <fullName evidence="3">Serine hydrolase domain-containing protein</fullName>
        <ecNumber evidence="3">3.-.-.-</ecNumber>
    </submittedName>
</protein>
<keyword evidence="3" id="KW-0378">Hydrolase</keyword>
<dbReference type="InterPro" id="IPR001466">
    <property type="entry name" value="Beta-lactam-related"/>
</dbReference>
<accession>A0ABV8UAF8</accession>
<feature type="signal peptide" evidence="1">
    <location>
        <begin position="1"/>
        <end position="26"/>
    </location>
</feature>
<proteinExistence type="predicted"/>
<feature type="chain" id="PRO_5045927390" evidence="1">
    <location>
        <begin position="27"/>
        <end position="383"/>
    </location>
</feature>
<dbReference type="Gene3D" id="3.40.710.10">
    <property type="entry name" value="DD-peptidase/beta-lactamase superfamily"/>
    <property type="match status" value="1"/>
</dbReference>
<dbReference type="InterPro" id="IPR050491">
    <property type="entry name" value="AmpC-like"/>
</dbReference>
<dbReference type="EC" id="3.-.-.-" evidence="3"/>
<keyword evidence="4" id="KW-1185">Reference proteome</keyword>
<gene>
    <name evidence="3" type="ORF">ACFO5Q_08560</name>
</gene>
<dbReference type="EMBL" id="JBHSCR010000005">
    <property type="protein sequence ID" value="MFC4347892.1"/>
    <property type="molecule type" value="Genomic_DNA"/>
</dbReference>
<organism evidence="3 4">
    <name type="scientific">Kordiimonas lipolytica</name>
    <dbReference type="NCBI Taxonomy" id="1662421"/>
    <lineage>
        <taxon>Bacteria</taxon>
        <taxon>Pseudomonadati</taxon>
        <taxon>Pseudomonadota</taxon>
        <taxon>Alphaproteobacteria</taxon>
        <taxon>Kordiimonadales</taxon>
        <taxon>Kordiimonadaceae</taxon>
        <taxon>Kordiimonas</taxon>
    </lineage>
</organism>
<evidence type="ECO:0000259" key="2">
    <source>
        <dbReference type="Pfam" id="PF00144"/>
    </source>
</evidence>
<evidence type="ECO:0000313" key="4">
    <source>
        <dbReference type="Proteomes" id="UP001595776"/>
    </source>
</evidence>
<dbReference type="InterPro" id="IPR012338">
    <property type="entry name" value="Beta-lactam/transpept-like"/>
</dbReference>
<dbReference type="Pfam" id="PF00144">
    <property type="entry name" value="Beta-lactamase"/>
    <property type="match status" value="1"/>
</dbReference>
<keyword evidence="1" id="KW-0732">Signal</keyword>